<dbReference type="CDD" id="cd02696">
    <property type="entry name" value="MurNAc-LAA"/>
    <property type="match status" value="1"/>
</dbReference>
<gene>
    <name evidence="2" type="ORF">GO499_05825</name>
</gene>
<proteinExistence type="predicted"/>
<dbReference type="EMBL" id="CP046620">
    <property type="protein sequence ID" value="QHQ34745.1"/>
    <property type="molecule type" value="Genomic_DNA"/>
</dbReference>
<dbReference type="Proteomes" id="UP000464495">
    <property type="component" value="Chromosome"/>
</dbReference>
<name>A0A6P1SYZ4_9RHOB</name>
<reference evidence="2 3" key="1">
    <citation type="submission" date="2019-12" db="EMBL/GenBank/DDBJ databases">
        <title>Complete genome sequence of Algicella marina strain 9Alg 56(T) isolated from the red alga Tichocarpus crinitus.</title>
        <authorList>
            <person name="Kim S.-G."/>
            <person name="Nedashkovskaya O.I."/>
        </authorList>
    </citation>
    <scope>NUCLEOTIDE SEQUENCE [LARGE SCALE GENOMIC DNA]</scope>
    <source>
        <strain evidence="2 3">9Alg 56</strain>
    </source>
</reference>
<dbReference type="InterPro" id="IPR002508">
    <property type="entry name" value="MurNAc-LAA_cat"/>
</dbReference>
<dbReference type="GO" id="GO:0009253">
    <property type="term" value="P:peptidoglycan catabolic process"/>
    <property type="evidence" value="ECO:0007669"/>
    <property type="project" value="InterPro"/>
</dbReference>
<dbReference type="SMART" id="SM00646">
    <property type="entry name" value="Ami_3"/>
    <property type="match status" value="1"/>
</dbReference>
<evidence type="ECO:0000313" key="3">
    <source>
        <dbReference type="Proteomes" id="UP000464495"/>
    </source>
</evidence>
<evidence type="ECO:0000313" key="2">
    <source>
        <dbReference type="EMBL" id="QHQ34745.1"/>
    </source>
</evidence>
<dbReference type="AlphaFoldDB" id="A0A6P1SYZ4"/>
<sequence>MKLAIIIGHNSVRQGANGTAPISQSEFNFNSEVAEIMDAEATLYGIDAKIFRRRNRTSTRAEIEEVYGRSDDWGADLSVELHFNAFNGTVRGTETLCGPSQASLQAATSIHMELLDLYDRTVSEDRGLKPYRPGMRGGLSLISGRAPAVLVEPFFGDNAAEARLAMDTGIEALAKAYVTGVAGHFGTTPLMAGVPTATPDLAHLM</sequence>
<feature type="domain" description="MurNAc-LAA" evidence="1">
    <location>
        <begin position="70"/>
        <end position="182"/>
    </location>
</feature>
<dbReference type="SUPFAM" id="SSF53187">
    <property type="entry name" value="Zn-dependent exopeptidases"/>
    <property type="match status" value="1"/>
</dbReference>
<evidence type="ECO:0000259" key="1">
    <source>
        <dbReference type="SMART" id="SM00646"/>
    </source>
</evidence>
<protein>
    <recommendedName>
        <fullName evidence="1">MurNAc-LAA domain-containing protein</fullName>
    </recommendedName>
</protein>
<keyword evidence="3" id="KW-1185">Reference proteome</keyword>
<dbReference type="GO" id="GO:0008745">
    <property type="term" value="F:N-acetylmuramoyl-L-alanine amidase activity"/>
    <property type="evidence" value="ECO:0007669"/>
    <property type="project" value="InterPro"/>
</dbReference>
<dbReference type="KEGG" id="amaq:GO499_05825"/>
<dbReference type="Gene3D" id="3.40.630.40">
    <property type="entry name" value="Zn-dependent exopeptidases"/>
    <property type="match status" value="1"/>
</dbReference>
<accession>A0A6P1SYZ4</accession>
<dbReference type="Pfam" id="PF01520">
    <property type="entry name" value="Amidase_3"/>
    <property type="match status" value="1"/>
</dbReference>
<dbReference type="RefSeq" id="WP_161861313.1">
    <property type="nucleotide sequence ID" value="NZ_CP046620.1"/>
</dbReference>
<organism evidence="2 3">
    <name type="scientific">Algicella marina</name>
    <dbReference type="NCBI Taxonomy" id="2683284"/>
    <lineage>
        <taxon>Bacteria</taxon>
        <taxon>Pseudomonadati</taxon>
        <taxon>Pseudomonadota</taxon>
        <taxon>Alphaproteobacteria</taxon>
        <taxon>Rhodobacterales</taxon>
        <taxon>Paracoccaceae</taxon>
        <taxon>Algicella</taxon>
    </lineage>
</organism>